<sequence length="178" mass="19117">YTLANNNGANHLHGGLKGFDKVLWQAEPGTSAEGPTLKLRYLSKDGEEGYPGNLQVTVVYTLTTDDALKIEYAATTDKATPVNLTNHAYFNLALGRSQDVLSHQVTLPAARYTVVDAGLIPTGELRPVQGTPFDFTTPHGIGERIAQVPGGYDHNWVLTQADGMHPAATVYEPASGRT</sequence>
<dbReference type="EMBL" id="QHKM01000040">
    <property type="protein sequence ID" value="RAK61906.1"/>
    <property type="molecule type" value="Genomic_DNA"/>
</dbReference>
<dbReference type="GO" id="GO:0004034">
    <property type="term" value="F:aldose 1-epimerase activity"/>
    <property type="evidence" value="ECO:0007669"/>
    <property type="project" value="TreeGrafter"/>
</dbReference>
<dbReference type="SUPFAM" id="SSF74650">
    <property type="entry name" value="Galactose mutarotase-like"/>
    <property type="match status" value="1"/>
</dbReference>
<dbReference type="InterPro" id="IPR008183">
    <property type="entry name" value="Aldose_1/G6P_1-epimerase"/>
</dbReference>
<dbReference type="GO" id="GO:0006006">
    <property type="term" value="P:glucose metabolic process"/>
    <property type="evidence" value="ECO:0007669"/>
    <property type="project" value="TreeGrafter"/>
</dbReference>
<accession>A0A328B7L2</accession>
<comment type="subunit">
    <text evidence="2">Monomer.</text>
</comment>
<dbReference type="InterPro" id="IPR014718">
    <property type="entry name" value="GH-type_carb-bd"/>
</dbReference>
<keyword evidence="4" id="KW-0106">Calcium</keyword>
<dbReference type="GO" id="GO:0033499">
    <property type="term" value="P:galactose catabolic process via UDP-galactose, Leloir pathway"/>
    <property type="evidence" value="ECO:0007669"/>
    <property type="project" value="TreeGrafter"/>
</dbReference>
<name>A0A328B7L2_9BACT</name>
<comment type="cofactor">
    <cofactor evidence="1">
        <name>Ca(2+)</name>
        <dbReference type="ChEBI" id="CHEBI:29108"/>
    </cofactor>
</comment>
<protein>
    <recommendedName>
        <fullName evidence="3">Aldose 1-epimerase</fullName>
    </recommendedName>
    <alternativeName>
        <fullName evidence="6">Galactose mutarotase</fullName>
    </alternativeName>
    <alternativeName>
        <fullName evidence="5">Type-1 mutarotase</fullName>
    </alternativeName>
</protein>
<dbReference type="PANTHER" id="PTHR10091:SF49">
    <property type="entry name" value="ALDOSE 1-EPIMERASE"/>
    <property type="match status" value="1"/>
</dbReference>
<dbReference type="InterPro" id="IPR018052">
    <property type="entry name" value="Ald1_epimerase_CS"/>
</dbReference>
<dbReference type="GO" id="GO:0030246">
    <property type="term" value="F:carbohydrate binding"/>
    <property type="evidence" value="ECO:0007669"/>
    <property type="project" value="InterPro"/>
</dbReference>
<evidence type="ECO:0000313" key="7">
    <source>
        <dbReference type="EMBL" id="RAK61906.1"/>
    </source>
</evidence>
<dbReference type="Gene3D" id="2.70.98.10">
    <property type="match status" value="1"/>
</dbReference>
<dbReference type="Pfam" id="PF01263">
    <property type="entry name" value="Aldose_epim"/>
    <property type="match status" value="1"/>
</dbReference>
<organism evidence="7 8">
    <name type="scientific">Hymenobacter edaphi</name>
    <dbReference type="NCBI Taxonomy" id="2211146"/>
    <lineage>
        <taxon>Bacteria</taxon>
        <taxon>Pseudomonadati</taxon>
        <taxon>Bacteroidota</taxon>
        <taxon>Cytophagia</taxon>
        <taxon>Cytophagales</taxon>
        <taxon>Hymenobacteraceae</taxon>
        <taxon>Hymenobacter</taxon>
    </lineage>
</organism>
<evidence type="ECO:0000256" key="4">
    <source>
        <dbReference type="ARBA" id="ARBA00022837"/>
    </source>
</evidence>
<dbReference type="PANTHER" id="PTHR10091">
    <property type="entry name" value="ALDOSE-1-EPIMERASE"/>
    <property type="match status" value="1"/>
</dbReference>
<feature type="non-terminal residue" evidence="7">
    <location>
        <position position="1"/>
    </location>
</feature>
<keyword evidence="8" id="KW-1185">Reference proteome</keyword>
<comment type="caution">
    <text evidence="7">The sequence shown here is derived from an EMBL/GenBank/DDBJ whole genome shotgun (WGS) entry which is preliminary data.</text>
</comment>
<dbReference type="Proteomes" id="UP000248553">
    <property type="component" value="Unassembled WGS sequence"/>
</dbReference>
<gene>
    <name evidence="7" type="ORF">DLM85_24830</name>
</gene>
<evidence type="ECO:0000313" key="8">
    <source>
        <dbReference type="Proteomes" id="UP000248553"/>
    </source>
</evidence>
<feature type="non-terminal residue" evidence="7">
    <location>
        <position position="178"/>
    </location>
</feature>
<proteinExistence type="predicted"/>
<dbReference type="AlphaFoldDB" id="A0A328B7L2"/>
<reference evidence="8" key="1">
    <citation type="submission" date="2018-05" db="EMBL/GenBank/DDBJ databases">
        <authorList>
            <person name="Nie L."/>
        </authorList>
    </citation>
    <scope>NUCLEOTIDE SEQUENCE [LARGE SCALE GENOMIC DNA]</scope>
    <source>
        <strain evidence="8">NL</strain>
    </source>
</reference>
<evidence type="ECO:0000256" key="6">
    <source>
        <dbReference type="ARBA" id="ARBA00033373"/>
    </source>
</evidence>
<dbReference type="InterPro" id="IPR011013">
    <property type="entry name" value="Gal_mutarotase_sf_dom"/>
</dbReference>
<evidence type="ECO:0000256" key="5">
    <source>
        <dbReference type="ARBA" id="ARBA00032300"/>
    </source>
</evidence>
<evidence type="ECO:0000256" key="3">
    <source>
        <dbReference type="ARBA" id="ARBA00014165"/>
    </source>
</evidence>
<dbReference type="PROSITE" id="PS00545">
    <property type="entry name" value="ALDOSE_1_EPIMERASE"/>
    <property type="match status" value="1"/>
</dbReference>
<evidence type="ECO:0000256" key="2">
    <source>
        <dbReference type="ARBA" id="ARBA00011245"/>
    </source>
</evidence>
<evidence type="ECO:0000256" key="1">
    <source>
        <dbReference type="ARBA" id="ARBA00001913"/>
    </source>
</evidence>